<keyword evidence="3 4" id="KW-0378">Hydrolase</keyword>
<evidence type="ECO:0000256" key="5">
    <source>
        <dbReference type="SAM" id="SignalP"/>
    </source>
</evidence>
<keyword evidence="4" id="KW-0326">Glycosidase</keyword>
<evidence type="ECO:0000313" key="9">
    <source>
        <dbReference type="Proteomes" id="UP000236728"/>
    </source>
</evidence>
<dbReference type="GO" id="GO:0006680">
    <property type="term" value="P:glucosylceramide catabolic process"/>
    <property type="evidence" value="ECO:0007669"/>
    <property type="project" value="TreeGrafter"/>
</dbReference>
<feature type="domain" description="Glycosyl hydrolase family 30 TIM-barrel" evidence="6">
    <location>
        <begin position="81"/>
        <end position="418"/>
    </location>
</feature>
<dbReference type="InterPro" id="IPR033452">
    <property type="entry name" value="GH30_C"/>
</dbReference>
<dbReference type="InterPro" id="IPR033453">
    <property type="entry name" value="Glyco_hydro_30_TIM-barrel"/>
</dbReference>
<organism evidence="8 9">
    <name type="scientific">Bryocella elongata</name>
    <dbReference type="NCBI Taxonomy" id="863522"/>
    <lineage>
        <taxon>Bacteria</taxon>
        <taxon>Pseudomonadati</taxon>
        <taxon>Acidobacteriota</taxon>
        <taxon>Terriglobia</taxon>
        <taxon>Terriglobales</taxon>
        <taxon>Acidobacteriaceae</taxon>
        <taxon>Bryocella</taxon>
    </lineage>
</organism>
<dbReference type="SUPFAM" id="SSF51445">
    <property type="entry name" value="(Trans)glycosidases"/>
    <property type="match status" value="1"/>
</dbReference>
<dbReference type="InterPro" id="IPR001139">
    <property type="entry name" value="Glyco_hydro_30"/>
</dbReference>
<dbReference type="Pfam" id="PF02055">
    <property type="entry name" value="Glyco_hydro_30"/>
    <property type="match status" value="1"/>
</dbReference>
<comment type="similarity">
    <text evidence="1 4">Belongs to the glycosyl hydrolase 30 family.</text>
</comment>
<evidence type="ECO:0000256" key="1">
    <source>
        <dbReference type="ARBA" id="ARBA00005382"/>
    </source>
</evidence>
<dbReference type="GO" id="GO:0016020">
    <property type="term" value="C:membrane"/>
    <property type="evidence" value="ECO:0007669"/>
    <property type="project" value="GOC"/>
</dbReference>
<evidence type="ECO:0000313" key="8">
    <source>
        <dbReference type="EMBL" id="SEG00642.1"/>
    </source>
</evidence>
<sequence>MPLRPTFVERLPFRSRAASALLALATCGTLASAAQKPVTVWLTTADQSSLLKQQSEPLKWHKASDTPSAIHIDDSTTYQTVDGFGHALTGGSAQLLMKMSPGARKALLQELFGNGPNDIATSYIRVSIGASDMNEYVFTYDDLAAGETDPQLAHFTLHEDEKDVIPVLKEILAINPKITILASPWTAPAWMKDNGKVKGGTLKPEDYDTYAHYLVLYLQGMQSRGIHIDAITPQNEPENPKNTPSMVLTAEQEATFIGKSLGPAISKAGLHTRIIAFDHNCDHPQYPETILKDPDSSRYTDGAGFHLYLGQISALTQVHDAFPRTNIYFTEQMVVPRRNRTTGITDSSIAQPEARVVIGAMENWSRNVLLWNLAADPNNGPHTNDGGCPMCAGAMTLDGDNVKRLSAYYTAAHASKFVPPGSIRIASNAPADTAPHVAFRTPKGKHVLLVSNPSKDDAKLVIAVGKKQAEATLPAGAVATFIW</sequence>
<keyword evidence="9" id="KW-1185">Reference proteome</keyword>
<evidence type="ECO:0000256" key="4">
    <source>
        <dbReference type="RuleBase" id="RU361188"/>
    </source>
</evidence>
<dbReference type="Gene3D" id="3.20.20.80">
    <property type="entry name" value="Glycosidases"/>
    <property type="match status" value="1"/>
</dbReference>
<evidence type="ECO:0000259" key="6">
    <source>
        <dbReference type="Pfam" id="PF02055"/>
    </source>
</evidence>
<protein>
    <submittedName>
        <fullName evidence="8">Glucosylceramidase</fullName>
    </submittedName>
</protein>
<accession>A0A1H5WMD5</accession>
<reference evidence="8 9" key="1">
    <citation type="submission" date="2016-10" db="EMBL/GenBank/DDBJ databases">
        <authorList>
            <person name="de Groot N.N."/>
        </authorList>
    </citation>
    <scope>NUCLEOTIDE SEQUENCE [LARGE SCALE GENOMIC DNA]</scope>
    <source>
        <strain evidence="8 9">DSM 22489</strain>
    </source>
</reference>
<dbReference type="AlphaFoldDB" id="A0A1H5WMD5"/>
<evidence type="ECO:0000259" key="7">
    <source>
        <dbReference type="Pfam" id="PF17189"/>
    </source>
</evidence>
<evidence type="ECO:0000256" key="3">
    <source>
        <dbReference type="ARBA" id="ARBA00022801"/>
    </source>
</evidence>
<dbReference type="Gene3D" id="2.60.40.1180">
    <property type="entry name" value="Golgi alpha-mannosidase II"/>
    <property type="match status" value="1"/>
</dbReference>
<dbReference type="PANTHER" id="PTHR11069:SF23">
    <property type="entry name" value="LYSOSOMAL ACID GLUCOSYLCERAMIDASE"/>
    <property type="match status" value="1"/>
</dbReference>
<proteinExistence type="inferred from homology"/>
<dbReference type="PANTHER" id="PTHR11069">
    <property type="entry name" value="GLUCOSYLCERAMIDASE"/>
    <property type="match status" value="1"/>
</dbReference>
<feature type="chain" id="PRO_5009288452" evidence="5">
    <location>
        <begin position="34"/>
        <end position="483"/>
    </location>
</feature>
<dbReference type="GO" id="GO:0004348">
    <property type="term" value="F:glucosylceramidase activity"/>
    <property type="evidence" value="ECO:0007669"/>
    <property type="project" value="InterPro"/>
</dbReference>
<feature type="signal peptide" evidence="5">
    <location>
        <begin position="1"/>
        <end position="33"/>
    </location>
</feature>
<dbReference type="EMBL" id="FNVA01000002">
    <property type="protein sequence ID" value="SEG00642.1"/>
    <property type="molecule type" value="Genomic_DNA"/>
</dbReference>
<dbReference type="OrthoDB" id="9806701at2"/>
<dbReference type="Pfam" id="PF17189">
    <property type="entry name" value="Glyco_hydro_30C"/>
    <property type="match status" value="1"/>
</dbReference>
<dbReference type="Proteomes" id="UP000236728">
    <property type="component" value="Unassembled WGS sequence"/>
</dbReference>
<name>A0A1H5WMD5_9BACT</name>
<dbReference type="InterPro" id="IPR013780">
    <property type="entry name" value="Glyco_hydro_b"/>
</dbReference>
<dbReference type="RefSeq" id="WP_103932558.1">
    <property type="nucleotide sequence ID" value="NZ_FNVA01000002.1"/>
</dbReference>
<dbReference type="InterPro" id="IPR017853">
    <property type="entry name" value="GH"/>
</dbReference>
<evidence type="ECO:0000256" key="2">
    <source>
        <dbReference type="ARBA" id="ARBA00022729"/>
    </source>
</evidence>
<gene>
    <name evidence="8" type="ORF">SAMN05421819_1655</name>
</gene>
<keyword evidence="2 5" id="KW-0732">Signal</keyword>
<feature type="domain" description="Glycosyl hydrolase family 30 beta sandwich" evidence="7">
    <location>
        <begin position="421"/>
        <end position="481"/>
    </location>
</feature>